<evidence type="ECO:0000313" key="3">
    <source>
        <dbReference type="Proteomes" id="UP000320333"/>
    </source>
</evidence>
<feature type="region of interest" description="Disordered" evidence="1">
    <location>
        <begin position="1642"/>
        <end position="1669"/>
    </location>
</feature>
<evidence type="ECO:0000313" key="2">
    <source>
        <dbReference type="EMBL" id="TPX73028.1"/>
    </source>
</evidence>
<organism evidence="2 3">
    <name type="scientific">Chytriomyces confervae</name>
    <dbReference type="NCBI Taxonomy" id="246404"/>
    <lineage>
        <taxon>Eukaryota</taxon>
        <taxon>Fungi</taxon>
        <taxon>Fungi incertae sedis</taxon>
        <taxon>Chytridiomycota</taxon>
        <taxon>Chytridiomycota incertae sedis</taxon>
        <taxon>Chytridiomycetes</taxon>
        <taxon>Chytridiales</taxon>
        <taxon>Chytriomycetaceae</taxon>
        <taxon>Chytriomyces</taxon>
    </lineage>
</organism>
<dbReference type="PANTHER" id="PTHR19871">
    <property type="entry name" value="BETA TRANSDUCIN-RELATED PROTEIN"/>
    <property type="match status" value="1"/>
</dbReference>
<dbReference type="OrthoDB" id="2163395at2759"/>
<evidence type="ECO:0008006" key="4">
    <source>
        <dbReference type="Google" id="ProtNLM"/>
    </source>
</evidence>
<feature type="compositionally biased region" description="Polar residues" evidence="1">
    <location>
        <begin position="484"/>
        <end position="495"/>
    </location>
</feature>
<keyword evidence="3" id="KW-1185">Reference proteome</keyword>
<proteinExistence type="predicted"/>
<dbReference type="InterPro" id="IPR052752">
    <property type="entry name" value="NACHT-WD_repeat"/>
</dbReference>
<accession>A0A507FCM5</accession>
<comment type="caution">
    <text evidence="2">The sequence shown here is derived from an EMBL/GenBank/DDBJ whole genome shotgun (WGS) entry which is preliminary data.</text>
</comment>
<protein>
    <recommendedName>
        <fullName evidence="4">Orc1-like AAA ATPase domain-containing protein</fullName>
    </recommendedName>
</protein>
<dbReference type="SUPFAM" id="SSF50978">
    <property type="entry name" value="WD40 repeat-like"/>
    <property type="match status" value="1"/>
</dbReference>
<reference evidence="2 3" key="1">
    <citation type="journal article" date="2019" name="Sci. Rep.">
        <title>Comparative genomics of chytrid fungi reveal insights into the obligate biotrophic and pathogenic lifestyle of Synchytrium endobioticum.</title>
        <authorList>
            <person name="van de Vossenberg B.T.L.H."/>
            <person name="Warris S."/>
            <person name="Nguyen H.D.T."/>
            <person name="van Gent-Pelzer M.P.E."/>
            <person name="Joly D.L."/>
            <person name="van de Geest H.C."/>
            <person name="Bonants P.J.M."/>
            <person name="Smith D.S."/>
            <person name="Levesque C.A."/>
            <person name="van der Lee T.A.J."/>
        </authorList>
    </citation>
    <scope>NUCLEOTIDE SEQUENCE [LARGE SCALE GENOMIC DNA]</scope>
    <source>
        <strain evidence="2 3">CBS 675.73</strain>
    </source>
</reference>
<feature type="region of interest" description="Disordered" evidence="1">
    <location>
        <begin position="665"/>
        <end position="684"/>
    </location>
</feature>
<dbReference type="InterPro" id="IPR036322">
    <property type="entry name" value="WD40_repeat_dom_sf"/>
</dbReference>
<feature type="region of interest" description="Disordered" evidence="1">
    <location>
        <begin position="484"/>
        <end position="505"/>
    </location>
</feature>
<evidence type="ECO:0000256" key="1">
    <source>
        <dbReference type="SAM" id="MobiDB-lite"/>
    </source>
</evidence>
<dbReference type="Gene3D" id="2.130.10.10">
    <property type="entry name" value="YVTN repeat-like/Quinoprotein amine dehydrogenase"/>
    <property type="match status" value="2"/>
</dbReference>
<dbReference type="SMART" id="SM00320">
    <property type="entry name" value="WD40"/>
    <property type="match status" value="4"/>
</dbReference>
<feature type="compositionally biased region" description="Polar residues" evidence="1">
    <location>
        <begin position="1643"/>
        <end position="1657"/>
    </location>
</feature>
<dbReference type="EMBL" id="QEAP01000213">
    <property type="protein sequence ID" value="TPX73028.1"/>
    <property type="molecule type" value="Genomic_DNA"/>
</dbReference>
<dbReference type="InterPro" id="IPR011044">
    <property type="entry name" value="Quino_amine_DH_bsu"/>
</dbReference>
<sequence length="2172" mass="239786">MKVDRLHTLVHLQNIARYPKRYALELDSAFQDARRGRNRSRSRSNKSSTEFDSARISNQGDDESELLSRNSIAVPPRYSPRAPLIPRVGKKVTKIEPTPSPPPRKRLGPLVPRVAFLAKQKQNENHARSASYIQHQALNQIYNPKNLNPGLEFVDNDSFPGDEELFIPTDTWTWTPLGIELVRQNQAKPKSYSLKDGGFSISPKHSRGALSRSHFVTRELAEKALICGSAFSSSFRFRETKRHLCRIHVTCVDGQFVDLRRHFIDHVWIELRRLFMRFGIEFQWNDLQLEQPVIPDDYRKRYEIERWSLESSLKDSALFNQIALFSANEYGDFAVPIEMEAAVFDQLLLQIQYMKVPHTAVFPAGLTASQLMEAWYLLEENCVPGKRVLRKCSEVVPELKTVAADDSQREQLIRAWMTPLVTVLKAAAVQLGRNAILLPSSVQKCVQSHFQEQILRGIVTQSRHGLWGKSLLIVENLPVADSTLSEQETRSSNQSNDKKQRHSSKLGGYLDEAVPSCNRMETETLPTALNAVEELANSLSDIIESGLDEWAATQHEYNALTEEIGVHCKEFKKRAKDHGLREHLVEKVVSYIATVDSHPLPPMLILGEAGMGKTSLLGKSLQKYVQKLTEAASFHKKTDLSASSALISGTASAVSLNSNATTLTTATSATSQRPRSAGSSAAERSKSIPIVQPVIVARIAGLTPESSCVSSLIKSMTHQISAAFNIPSHALGLHVTLDMFRACLHLATSERPIVICLSKPEKLNRFLGAPKFSLLSWIVDFIPPFVRVVISTNDSELTTFISERIQAEAPAVLLSRVKYGPPPNPIELQNSPETYLVKVGELIAPVLKSLLKRKNDALDRSLTIEQEEALRRAFLDSTPVKGVVPVRMLSLLHSISLRWTHETPVAECTFPKSIREALSIELARLEGIHGEPLVRLFFSLLATSQQGLTQSEILDLLLLNTSGIVKSDEGTIIVLPLMELMHDVKNYINSRNAWGGELLQIVDDPLLEVVQARYLPTAEVQSDTAKCIAYYFLEIHAPFPLLMQMPWKTEETGGLGIVWNARKMAELPSALIKAGMTEELNELFSTMDFLEGLMITQGPKLAQETIHKLLCESRAQIRIQDNVIGLMESAHDFFLCNRDIFQQTPNHLHHSAWIEQISRLPDSHIMKYTKRKEPALSNGILRVLQPWSIVSDISTNSDKTNQPPSTDVDSEFELPIKKNLFLTKRLGKLSIKTAPIIKEKETRTIHHSRPSITLFHQNHHFLAASPNGQYLASGASDGKVQILDACTFTHVATFQANGRITGLHFEPSDRKLECTALLISYSEAASTHRLVRWCMKREVVTSTIAGKKNGLRYALISSGFLSDPQGNKSRRAFGLSLNSTLAIWDLESRQMLKSIPPNLEDDCMLMSGRAAVSEEGEFVVFGIRGLRVLQARSLTVVWAQKIHAEDPMFELHGVSHLCFRRDGTRIIVVSDKGVQMNKPGDGSTAGGADETEWRTAVQQITVGSSGQDSVPKIWMVDECIHSLALLEDHNSIAVGGTAGVVEVIRLDDGAFMGAQPLMHSVACLLQLPERRASESTATSSGGSSKCYKLIASSVDGMIQVLGFKNQAELPLKTDISIARCTPDGSALVLVGGMQKDVHYNDANAASTESSSMLTQSNVKRRSNEEGISRTSSLETMSAMIFRARSGINEDDPIPVSVKLLNQDARTETGKVIALRRTSITSMKRINSAGNLSMASTSRKSIKSVTFATLPETRAAPETEITVWNVETGHRLIKIPIRADIIWCDFESSSQGVQTLLTGERNGIIRIWDWLIIAAAVDSSPSNEISYVELNVREAGDEKVVVGYAIHPTSAILAVASSVGISAAEKGFLRSSTSGSRGGATVASTTTVELWNFKTAERLKNIEIHLSALPSSAFGASPLMGMSWSQQSDTLFDMFPSDGPLRNRSIPANLVVGNGAEKLVIAADRNPVSCIVMHDFLQEKLGAEALQSQCTASHQSHFDPRVLILGMGDVVYWILHEYSRDPGSLSSMEDAAANEEAVDIQANNPEDGDVNGVEESAVNCRIRKILCPVGESVIALHHLKSVSVDAILIATDFGTLAVYDISLPKHYFRAQGSDVVNEPASLVAIWHAKVPLSGMHVVDTEAPQTIQELKRKCSWKVVVWGRGGFTSILDLDL</sequence>
<dbReference type="Proteomes" id="UP000320333">
    <property type="component" value="Unassembled WGS sequence"/>
</dbReference>
<dbReference type="InterPro" id="IPR001680">
    <property type="entry name" value="WD40_rpt"/>
</dbReference>
<gene>
    <name evidence="2" type="ORF">CcCBS67573_g05702</name>
</gene>
<dbReference type="PANTHER" id="PTHR19871:SF14">
    <property type="entry name" value="DUF4062 DOMAIN-CONTAINING PROTEIN"/>
    <property type="match status" value="1"/>
</dbReference>
<dbReference type="InterPro" id="IPR015943">
    <property type="entry name" value="WD40/YVTN_repeat-like_dom_sf"/>
</dbReference>
<dbReference type="STRING" id="246404.A0A507FCM5"/>
<name>A0A507FCM5_9FUNG</name>
<dbReference type="SUPFAM" id="SSF50969">
    <property type="entry name" value="YVTN repeat-like/Quinoprotein amine dehydrogenase"/>
    <property type="match status" value="1"/>
</dbReference>
<feature type="region of interest" description="Disordered" evidence="1">
    <location>
        <begin position="32"/>
        <end position="84"/>
    </location>
</feature>